<keyword evidence="1" id="KW-0812">Transmembrane</keyword>
<keyword evidence="4" id="KW-1185">Reference proteome</keyword>
<dbReference type="RefSeq" id="WP_390333539.1">
    <property type="nucleotide sequence ID" value="NZ_JBHRTP010000125.1"/>
</dbReference>
<dbReference type="InterPro" id="IPR045584">
    <property type="entry name" value="Pilin-like"/>
</dbReference>
<name>A0ABV7FBY1_9BURK</name>
<evidence type="ECO:0000313" key="4">
    <source>
        <dbReference type="Proteomes" id="UP001595530"/>
    </source>
</evidence>
<gene>
    <name evidence="3" type="ORF">ACFOFO_26405</name>
</gene>
<feature type="domain" description="Type 4 secretion system PilS N-terminal" evidence="2">
    <location>
        <begin position="49"/>
        <end position="178"/>
    </location>
</feature>
<reference evidence="4" key="1">
    <citation type="journal article" date="2019" name="Int. J. Syst. Evol. Microbiol.">
        <title>The Global Catalogue of Microorganisms (GCM) 10K type strain sequencing project: providing services to taxonomists for standard genome sequencing and annotation.</title>
        <authorList>
            <consortium name="The Broad Institute Genomics Platform"/>
            <consortium name="The Broad Institute Genome Sequencing Center for Infectious Disease"/>
            <person name="Wu L."/>
            <person name="Ma J."/>
        </authorList>
    </citation>
    <scope>NUCLEOTIDE SEQUENCE [LARGE SCALE GENOMIC DNA]</scope>
    <source>
        <strain evidence="4">KCTC 42986</strain>
    </source>
</reference>
<feature type="transmembrane region" description="Helical" evidence="1">
    <location>
        <begin position="16"/>
        <end position="38"/>
    </location>
</feature>
<accession>A0ABV7FBY1</accession>
<proteinExistence type="predicted"/>
<evidence type="ECO:0000259" key="2">
    <source>
        <dbReference type="Pfam" id="PF08805"/>
    </source>
</evidence>
<dbReference type="EMBL" id="JBHRTP010000125">
    <property type="protein sequence ID" value="MFC3111430.1"/>
    <property type="molecule type" value="Genomic_DNA"/>
</dbReference>
<keyword evidence="1" id="KW-0472">Membrane</keyword>
<sequence length="180" mass="18651">MSTNFQRRKSSVNQQYGFLSIEVIIVLIVVLTLLALGASKMDILTGNSDTTEELSNVQTLFANTKGLKSTSGYGASGTDLVPTLVSNQSIPKNMSVVTGVPYNLYGGTVQVVSNGPNYTITQNSVTASGCIKLATKVSRGGTFATTKINANTAIVGEVTAAVAGTQCSAATNTIAWTTTS</sequence>
<comment type="caution">
    <text evidence="3">The sequence shown here is derived from an EMBL/GenBank/DDBJ whole genome shotgun (WGS) entry which is preliminary data.</text>
</comment>
<evidence type="ECO:0000313" key="3">
    <source>
        <dbReference type="EMBL" id="MFC3111430.1"/>
    </source>
</evidence>
<protein>
    <submittedName>
        <fullName evidence="3">Type 4 pilus major pilin</fullName>
    </submittedName>
</protein>
<dbReference type="SUPFAM" id="SSF54523">
    <property type="entry name" value="Pili subunits"/>
    <property type="match status" value="1"/>
</dbReference>
<dbReference type="Proteomes" id="UP001595530">
    <property type="component" value="Unassembled WGS sequence"/>
</dbReference>
<dbReference type="Pfam" id="PF08805">
    <property type="entry name" value="PilS"/>
    <property type="match status" value="1"/>
</dbReference>
<dbReference type="Gene3D" id="3.30.1690.10">
    <property type="entry name" value="TcpA-like pilin"/>
    <property type="match status" value="1"/>
</dbReference>
<evidence type="ECO:0000256" key="1">
    <source>
        <dbReference type="SAM" id="Phobius"/>
    </source>
</evidence>
<keyword evidence="1" id="KW-1133">Transmembrane helix</keyword>
<dbReference type="InterPro" id="IPR014911">
    <property type="entry name" value="PilS_N"/>
</dbReference>
<organism evidence="3 4">
    <name type="scientific">Undibacterium arcticum</name>
    <dbReference type="NCBI Taxonomy" id="1762892"/>
    <lineage>
        <taxon>Bacteria</taxon>
        <taxon>Pseudomonadati</taxon>
        <taxon>Pseudomonadota</taxon>
        <taxon>Betaproteobacteria</taxon>
        <taxon>Burkholderiales</taxon>
        <taxon>Oxalobacteraceae</taxon>
        <taxon>Undibacterium</taxon>
    </lineage>
</organism>